<name>I3YSB9_AEQSU</name>
<keyword evidence="1" id="KW-0732">Signal</keyword>
<dbReference type="HOGENOM" id="CLU_1168706_0_0_10"/>
<dbReference type="EMBL" id="CP003280">
    <property type="protein sequence ID" value="AFL79887.1"/>
    <property type="molecule type" value="Genomic_DNA"/>
</dbReference>
<feature type="signal peptide" evidence="1">
    <location>
        <begin position="1"/>
        <end position="20"/>
    </location>
</feature>
<organism evidence="2 3">
    <name type="scientific">Aequorivita sublithincola (strain DSM 14238 / LMG 21431 / ACAM 643 / 9-3)</name>
    <dbReference type="NCBI Taxonomy" id="746697"/>
    <lineage>
        <taxon>Bacteria</taxon>
        <taxon>Pseudomonadati</taxon>
        <taxon>Bacteroidota</taxon>
        <taxon>Flavobacteriia</taxon>
        <taxon>Flavobacteriales</taxon>
        <taxon>Flavobacteriaceae</taxon>
        <taxon>Aequorivita</taxon>
    </lineage>
</organism>
<evidence type="ECO:0000256" key="1">
    <source>
        <dbReference type="SAM" id="SignalP"/>
    </source>
</evidence>
<dbReference type="STRING" id="746697.Aeqsu_0374"/>
<reference evidence="2 3" key="1">
    <citation type="submission" date="2012-06" db="EMBL/GenBank/DDBJ databases">
        <title>The complete genome of Aequorivita sublithincola DSM 14238.</title>
        <authorList>
            <consortium name="US DOE Joint Genome Institute (JGI-PGF)"/>
            <person name="Lucas S."/>
            <person name="Copeland A."/>
            <person name="Lapidus A."/>
            <person name="Goodwin L."/>
            <person name="Pitluck S."/>
            <person name="Peters L."/>
            <person name="Munk A.C.C."/>
            <person name="Kyrpides N."/>
            <person name="Mavromatis K."/>
            <person name="Pagani I."/>
            <person name="Ivanova N."/>
            <person name="Ovchinnikova G."/>
            <person name="Zeytun A."/>
            <person name="Detter J.C."/>
            <person name="Han C."/>
            <person name="Land M."/>
            <person name="Hauser L."/>
            <person name="Markowitz V."/>
            <person name="Cheng J.-F."/>
            <person name="Hugenholtz P."/>
            <person name="Woyke T."/>
            <person name="Wu D."/>
            <person name="Tindall B."/>
            <person name="Faehnrich R."/>
            <person name="Brambilla E."/>
            <person name="Klenk H.-P."/>
            <person name="Eisen J.A."/>
        </authorList>
    </citation>
    <scope>NUCLEOTIDE SEQUENCE [LARGE SCALE GENOMIC DNA]</scope>
    <source>
        <strain evidence="3">DSM 14238 / LMG 21431 / ACAM 643 / 9-3</strain>
    </source>
</reference>
<protein>
    <recommendedName>
        <fullName evidence="4">Outer membrane protein beta-barrel domain-containing protein</fullName>
    </recommendedName>
</protein>
<accession>I3YSB9</accession>
<keyword evidence="3" id="KW-1185">Reference proteome</keyword>
<evidence type="ECO:0000313" key="2">
    <source>
        <dbReference type="EMBL" id="AFL79887.1"/>
    </source>
</evidence>
<dbReference type="Proteomes" id="UP000006049">
    <property type="component" value="Chromosome"/>
</dbReference>
<dbReference type="AlphaFoldDB" id="I3YSB9"/>
<dbReference type="RefSeq" id="WP_014781145.1">
    <property type="nucleotide sequence ID" value="NC_018013.1"/>
</dbReference>
<evidence type="ECO:0008006" key="4">
    <source>
        <dbReference type="Google" id="ProtNLM"/>
    </source>
</evidence>
<dbReference type="KEGG" id="asl:Aeqsu_0374"/>
<gene>
    <name evidence="2" type="ordered locus">Aeqsu_0374</name>
</gene>
<sequence length="237" mass="26242">MKKINTFLSIALLCTSLGFAQNFESPDSGPNPLDSNNKEHVYDVPQEKVKTFTEYSIGVMFMPIPLYINEINVTQNGKTQELTTGDNIVNMGYGLAFNADFNSSGFGPGFFAYGAIIDGDNVQAFDVFGALKWDFPLGNRLSTNFEFSPTAGIGNIDLQQKESKLNYGSSLYFSGGARLTWRLSNRFFIGGDILLSPIFFNSEKLLGLEDEDPSVEEVKIKYKSPVTVNFSVRVNLN</sequence>
<evidence type="ECO:0000313" key="3">
    <source>
        <dbReference type="Proteomes" id="UP000006049"/>
    </source>
</evidence>
<proteinExistence type="predicted"/>
<feature type="chain" id="PRO_5003684029" description="Outer membrane protein beta-barrel domain-containing protein" evidence="1">
    <location>
        <begin position="21"/>
        <end position="237"/>
    </location>
</feature>
<dbReference type="OrthoDB" id="1419278at2"/>